<keyword evidence="6 7" id="KW-0472">Membrane</keyword>
<name>A0A5P8E973_9BACT</name>
<reference evidence="9 10" key="1">
    <citation type="submission" date="2018-11" db="EMBL/GenBank/DDBJ databases">
        <authorList>
            <person name="Na S.W."/>
            <person name="Baik M."/>
        </authorList>
    </citation>
    <scope>NUCLEOTIDE SEQUENCE [LARGE SCALE GENOMIC DNA]</scope>
    <source>
        <strain evidence="9 10">E39</strain>
    </source>
</reference>
<sequence>MSKYRETANCPIIQEKKHPQQRALNLELLRIVAMFMVLVIHYDLPIRGIPTVELWQSDSGSVSLTIIIQSFVVVCVNCFILISGYFGIRWKWKSFSNLMFQILFFILVAYIASQFLITETAVPKGILSFFLTKFTTIWFIIAYLGLYMIAPVLEAYIATVSVRQLATFIMVFYGFSTFMGYILRCSPEFNEGMSFVSLGGMYLIGGLLRKSKEYLKKIKEWYAFAGYLICAIMLTSIFLFELYMGYDHSPLGTLNPIVIIESVCLFVFFLKLQISNKWRRSILFFSSSAFAVFLLHVYIRNTFDTLCTWAHNVSKGSFFCVLAVLIGVFLLSVLVDKLRQISFRALMNLF</sequence>
<dbReference type="GO" id="GO:0016413">
    <property type="term" value="F:O-acetyltransferase activity"/>
    <property type="evidence" value="ECO:0007669"/>
    <property type="project" value="TreeGrafter"/>
</dbReference>
<keyword evidence="10" id="KW-1185">Reference proteome</keyword>
<evidence type="ECO:0000256" key="1">
    <source>
        <dbReference type="ARBA" id="ARBA00004651"/>
    </source>
</evidence>
<evidence type="ECO:0000256" key="2">
    <source>
        <dbReference type="ARBA" id="ARBA00007400"/>
    </source>
</evidence>
<evidence type="ECO:0000256" key="6">
    <source>
        <dbReference type="ARBA" id="ARBA00023136"/>
    </source>
</evidence>
<dbReference type="InterPro" id="IPR002656">
    <property type="entry name" value="Acyl_transf_3_dom"/>
</dbReference>
<dbReference type="AlphaFoldDB" id="A0A5P8E973"/>
<evidence type="ECO:0000256" key="3">
    <source>
        <dbReference type="ARBA" id="ARBA00022475"/>
    </source>
</evidence>
<keyword evidence="4 7" id="KW-0812">Transmembrane</keyword>
<protein>
    <submittedName>
        <fullName evidence="9">Acyltransferase</fullName>
    </submittedName>
</protein>
<feature type="transmembrane region" description="Helical" evidence="7">
    <location>
        <begin position="316"/>
        <end position="335"/>
    </location>
</feature>
<dbReference type="GO" id="GO:0009246">
    <property type="term" value="P:enterobacterial common antigen biosynthetic process"/>
    <property type="evidence" value="ECO:0007669"/>
    <property type="project" value="TreeGrafter"/>
</dbReference>
<keyword evidence="9" id="KW-0012">Acyltransferase</keyword>
<feature type="transmembrane region" description="Helical" evidence="7">
    <location>
        <begin position="98"/>
        <end position="117"/>
    </location>
</feature>
<comment type="subcellular location">
    <subcellularLocation>
        <location evidence="1">Cell membrane</location>
        <topology evidence="1">Multi-pass membrane protein</topology>
    </subcellularLocation>
</comment>
<dbReference type="OrthoDB" id="1082824at2"/>
<comment type="similarity">
    <text evidence="2">Belongs to the acyltransferase 3 family.</text>
</comment>
<evidence type="ECO:0000256" key="5">
    <source>
        <dbReference type="ARBA" id="ARBA00022989"/>
    </source>
</evidence>
<feature type="transmembrane region" description="Helical" evidence="7">
    <location>
        <begin position="252"/>
        <end position="270"/>
    </location>
</feature>
<evidence type="ECO:0000256" key="4">
    <source>
        <dbReference type="ARBA" id="ARBA00022692"/>
    </source>
</evidence>
<keyword evidence="9" id="KW-0808">Transferase</keyword>
<dbReference type="KEGG" id="alq:C7Y71_010465"/>
<dbReference type="Proteomes" id="UP000249375">
    <property type="component" value="Chromosome"/>
</dbReference>
<feature type="transmembrane region" description="Helical" evidence="7">
    <location>
        <begin position="189"/>
        <end position="209"/>
    </location>
</feature>
<dbReference type="PANTHER" id="PTHR40074">
    <property type="entry name" value="O-ACETYLTRANSFERASE WECH"/>
    <property type="match status" value="1"/>
</dbReference>
<evidence type="ECO:0000256" key="7">
    <source>
        <dbReference type="SAM" id="Phobius"/>
    </source>
</evidence>
<dbReference type="Pfam" id="PF01757">
    <property type="entry name" value="Acyl_transf_3"/>
    <property type="match status" value="1"/>
</dbReference>
<feature type="transmembrane region" description="Helical" evidence="7">
    <location>
        <begin position="165"/>
        <end position="183"/>
    </location>
</feature>
<feature type="transmembrane region" description="Helical" evidence="7">
    <location>
        <begin position="137"/>
        <end position="158"/>
    </location>
</feature>
<evidence type="ECO:0000259" key="8">
    <source>
        <dbReference type="Pfam" id="PF01757"/>
    </source>
</evidence>
<organism evidence="9 10">
    <name type="scientific">Pseudoprevotella muciniphila</name>
    <dbReference type="NCBI Taxonomy" id="2133944"/>
    <lineage>
        <taxon>Bacteria</taxon>
        <taxon>Pseudomonadati</taxon>
        <taxon>Bacteroidota</taxon>
        <taxon>Bacteroidia</taxon>
        <taxon>Bacteroidales</taxon>
        <taxon>Prevotellaceae</taxon>
        <taxon>Pseudoprevotella</taxon>
    </lineage>
</organism>
<feature type="domain" description="Acyltransferase 3" evidence="8">
    <location>
        <begin position="25"/>
        <end position="334"/>
    </location>
</feature>
<evidence type="ECO:0000313" key="10">
    <source>
        <dbReference type="Proteomes" id="UP000249375"/>
    </source>
</evidence>
<feature type="transmembrane region" description="Helical" evidence="7">
    <location>
        <begin position="62"/>
        <end position="86"/>
    </location>
</feature>
<dbReference type="PANTHER" id="PTHR40074:SF2">
    <property type="entry name" value="O-ACETYLTRANSFERASE WECH"/>
    <property type="match status" value="1"/>
</dbReference>
<keyword evidence="3" id="KW-1003">Cell membrane</keyword>
<evidence type="ECO:0000313" key="9">
    <source>
        <dbReference type="EMBL" id="QFQ13400.1"/>
    </source>
</evidence>
<keyword evidence="5 7" id="KW-1133">Transmembrane helix</keyword>
<dbReference type="EMBL" id="CP033459">
    <property type="protein sequence ID" value="QFQ13400.1"/>
    <property type="molecule type" value="Genomic_DNA"/>
</dbReference>
<proteinExistence type="inferred from homology"/>
<feature type="transmembrane region" description="Helical" evidence="7">
    <location>
        <begin position="221"/>
        <end position="240"/>
    </location>
</feature>
<dbReference type="RefSeq" id="WP_111897630.1">
    <property type="nucleotide sequence ID" value="NZ_CP033459.1"/>
</dbReference>
<feature type="transmembrane region" description="Helical" evidence="7">
    <location>
        <begin position="23"/>
        <end position="42"/>
    </location>
</feature>
<feature type="transmembrane region" description="Helical" evidence="7">
    <location>
        <begin position="282"/>
        <end position="301"/>
    </location>
</feature>
<gene>
    <name evidence="9" type="ORF">C7Y71_010465</name>
</gene>
<dbReference type="GO" id="GO:0005886">
    <property type="term" value="C:plasma membrane"/>
    <property type="evidence" value="ECO:0007669"/>
    <property type="project" value="UniProtKB-SubCell"/>
</dbReference>
<accession>A0A5P8E973</accession>